<evidence type="ECO:0000313" key="3">
    <source>
        <dbReference type="Proteomes" id="UP000050424"/>
    </source>
</evidence>
<dbReference type="OrthoDB" id="5359669at2759"/>
<proteinExistence type="predicted"/>
<reference evidence="2 3" key="1">
    <citation type="submission" date="2015-09" db="EMBL/GenBank/DDBJ databases">
        <title>Draft genome of a European isolate of the apple canker pathogen Neonectria ditissima.</title>
        <authorList>
            <person name="Gomez-Cortecero A."/>
            <person name="Harrison R.J."/>
            <person name="Armitage A.D."/>
        </authorList>
    </citation>
    <scope>NUCLEOTIDE SEQUENCE [LARGE SCALE GENOMIC DNA]</scope>
    <source>
        <strain evidence="2 3">R09/05</strain>
    </source>
</reference>
<feature type="compositionally biased region" description="Polar residues" evidence="1">
    <location>
        <begin position="7"/>
        <end position="18"/>
    </location>
</feature>
<feature type="region of interest" description="Disordered" evidence="1">
    <location>
        <begin position="117"/>
        <end position="167"/>
    </location>
</feature>
<sequence>MAYFSPRFSSSSPVLTMSPQPPHQTPLGMAGFANHHAPHHRPFGNHFAPFQSARPAAAGRKRSREEASVNLEPDVSTLPVEEPETEWVYGPGMTLMKSTSQYVSDAGTQSGTWLEEKKAAQASALQEQRAIKRSHKSQRTERSSNVTSTSSSSLPASSLKADAKSTSPNGLHVPVIDNFTLHLGIGWRKISDDEHIQAAARGWARFIENHFPISNARVVLESKGLQSYLVEASEGFFLFAENLRQGQLVNQTVEGTLRNLQCSPPKLDGAETMTAAASPRPADMRSDAALADTEMRMN</sequence>
<name>A0A0P7BL08_9HYPO</name>
<evidence type="ECO:0000256" key="1">
    <source>
        <dbReference type="SAM" id="MobiDB-lite"/>
    </source>
</evidence>
<feature type="compositionally biased region" description="Low complexity" evidence="1">
    <location>
        <begin position="143"/>
        <end position="160"/>
    </location>
</feature>
<dbReference type="AlphaFoldDB" id="A0A0P7BL08"/>
<evidence type="ECO:0000313" key="2">
    <source>
        <dbReference type="EMBL" id="KPM41192.1"/>
    </source>
</evidence>
<feature type="region of interest" description="Disordered" evidence="1">
    <location>
        <begin position="1"/>
        <end position="76"/>
    </location>
</feature>
<gene>
    <name evidence="2" type="ORF">AK830_g5369</name>
</gene>
<organism evidence="2 3">
    <name type="scientific">Neonectria ditissima</name>
    <dbReference type="NCBI Taxonomy" id="78410"/>
    <lineage>
        <taxon>Eukaryota</taxon>
        <taxon>Fungi</taxon>
        <taxon>Dikarya</taxon>
        <taxon>Ascomycota</taxon>
        <taxon>Pezizomycotina</taxon>
        <taxon>Sordariomycetes</taxon>
        <taxon>Hypocreomycetidae</taxon>
        <taxon>Hypocreales</taxon>
        <taxon>Nectriaceae</taxon>
        <taxon>Neonectria</taxon>
    </lineage>
</organism>
<dbReference type="Proteomes" id="UP000050424">
    <property type="component" value="Unassembled WGS sequence"/>
</dbReference>
<keyword evidence="3" id="KW-1185">Reference proteome</keyword>
<comment type="caution">
    <text evidence="2">The sequence shown here is derived from an EMBL/GenBank/DDBJ whole genome shotgun (WGS) entry which is preliminary data.</text>
</comment>
<protein>
    <submittedName>
        <fullName evidence="2">Uncharacterized protein</fullName>
    </submittedName>
</protein>
<dbReference type="EMBL" id="LKCW01000069">
    <property type="protein sequence ID" value="KPM41192.1"/>
    <property type="molecule type" value="Genomic_DNA"/>
</dbReference>
<accession>A0A0P7BL08</accession>